<dbReference type="Gene3D" id="1.25.40.10">
    <property type="entry name" value="Tetratricopeptide repeat domain"/>
    <property type="match status" value="2"/>
</dbReference>
<keyword evidence="3" id="KW-1133">Transmembrane helix</keyword>
<keyword evidence="3" id="KW-0812">Transmembrane</keyword>
<evidence type="ECO:0000313" key="4">
    <source>
        <dbReference type="EMBL" id="BCK86855.1"/>
    </source>
</evidence>
<protein>
    <recommendedName>
        <fullName evidence="6">Tetratricopeptide repeat protein</fullName>
    </recommendedName>
</protein>
<evidence type="ECO:0008006" key="6">
    <source>
        <dbReference type="Google" id="ProtNLM"/>
    </source>
</evidence>
<dbReference type="Proteomes" id="UP001320326">
    <property type="component" value="Chromosome"/>
</dbReference>
<feature type="repeat" description="TPR" evidence="1">
    <location>
        <begin position="287"/>
        <end position="320"/>
    </location>
</feature>
<dbReference type="SMART" id="SM00028">
    <property type="entry name" value="TPR"/>
    <property type="match status" value="3"/>
</dbReference>
<dbReference type="InterPro" id="IPR011990">
    <property type="entry name" value="TPR-like_helical_dom_sf"/>
</dbReference>
<organism evidence="4 5">
    <name type="scientific">Sideroxyarcus emersonii</name>
    <dbReference type="NCBI Taxonomy" id="2764705"/>
    <lineage>
        <taxon>Bacteria</taxon>
        <taxon>Pseudomonadati</taxon>
        <taxon>Pseudomonadota</taxon>
        <taxon>Betaproteobacteria</taxon>
        <taxon>Nitrosomonadales</taxon>
        <taxon>Gallionellaceae</taxon>
        <taxon>Sideroxyarcus</taxon>
    </lineage>
</organism>
<dbReference type="PROSITE" id="PS50005">
    <property type="entry name" value="TPR"/>
    <property type="match status" value="2"/>
</dbReference>
<feature type="transmembrane region" description="Helical" evidence="3">
    <location>
        <begin position="69"/>
        <end position="91"/>
    </location>
</feature>
<dbReference type="SUPFAM" id="SSF48452">
    <property type="entry name" value="TPR-like"/>
    <property type="match status" value="1"/>
</dbReference>
<accession>A0AAN1X8G2</accession>
<keyword evidence="3" id="KW-0472">Membrane</keyword>
<sequence>MSLLLDALNKKSGDKSQGTGLSNLTLEDAPAPRAAAASTSSSASASSRSAGETMFAAKKKKPAGRSWKLGLVPTTLLIALVFGSGYGYYVWLQISPASQPKLVQRAAPPPAPPVAAAAPAPVKVATQALVPFIPPQEKTAPAEPDQPMVAARNEEFDAPRNKPKVSTPYNRPATNDIVVKRKVETDTITPALLDAYQAYQRSDYATATQGYREVLSKDAHNRDALLGLAAIAQQQGQNETAQHYYRELLVLDPRDPAAQAALMTYSNDTGNTESRLKLLLAEQPRSAALHFALGNYYAEQSGWGDAQQSYFNAHTLEPANAEFTFNLAVSLDHLGQRKLAAQYYQQALQLDVSGRSGFDHAQAQQRLNELTAAK</sequence>
<dbReference type="RefSeq" id="WP_237248011.1">
    <property type="nucleotide sequence ID" value="NZ_AP023423.1"/>
</dbReference>
<evidence type="ECO:0000256" key="1">
    <source>
        <dbReference type="PROSITE-ProRule" id="PRU00339"/>
    </source>
</evidence>
<feature type="compositionally biased region" description="Low complexity" evidence="2">
    <location>
        <begin position="29"/>
        <end position="50"/>
    </location>
</feature>
<evidence type="ECO:0000313" key="5">
    <source>
        <dbReference type="Proteomes" id="UP001320326"/>
    </source>
</evidence>
<proteinExistence type="predicted"/>
<gene>
    <name evidence="4" type="ORF">MIZ01_0621</name>
</gene>
<dbReference type="Pfam" id="PF14559">
    <property type="entry name" value="TPR_19"/>
    <property type="match status" value="1"/>
</dbReference>
<keyword evidence="5" id="KW-1185">Reference proteome</keyword>
<evidence type="ECO:0000256" key="3">
    <source>
        <dbReference type="SAM" id="Phobius"/>
    </source>
</evidence>
<feature type="compositionally biased region" description="Polar residues" evidence="2">
    <location>
        <begin position="15"/>
        <end position="25"/>
    </location>
</feature>
<name>A0AAN1X8G2_9PROT</name>
<dbReference type="InterPro" id="IPR019734">
    <property type="entry name" value="TPR_rpt"/>
</dbReference>
<feature type="region of interest" description="Disordered" evidence="2">
    <location>
        <begin position="10"/>
        <end position="50"/>
    </location>
</feature>
<dbReference type="AlphaFoldDB" id="A0AAN1X8G2"/>
<evidence type="ECO:0000256" key="2">
    <source>
        <dbReference type="SAM" id="MobiDB-lite"/>
    </source>
</evidence>
<dbReference type="KEGG" id="seme:MIZ01_0621"/>
<dbReference type="EMBL" id="AP023423">
    <property type="protein sequence ID" value="BCK86855.1"/>
    <property type="molecule type" value="Genomic_DNA"/>
</dbReference>
<keyword evidence="1" id="KW-0802">TPR repeat</keyword>
<feature type="repeat" description="TPR" evidence="1">
    <location>
        <begin position="222"/>
        <end position="255"/>
    </location>
</feature>
<reference evidence="4 5" key="1">
    <citation type="journal article" date="2022" name="Int. J. Syst. Evol. Microbiol.">
        <title>&lt;i&gt;Sideroxyarcus emersonii&lt;/i&gt; gen. nov. sp. nov., a neutrophilic, microaerobic iron- and thiosulfate-oxidizing bacterium isolated from iron-rich wetland sediment.</title>
        <authorList>
            <person name="Kato S."/>
            <person name="Itoh T."/>
            <person name="Iino T."/>
            <person name="Ohkuma M."/>
        </authorList>
    </citation>
    <scope>NUCLEOTIDE SEQUENCE [LARGE SCALE GENOMIC DNA]</scope>
    <source>
        <strain evidence="4 5">MIZ01</strain>
    </source>
</reference>